<comment type="caution">
    <text evidence="1">The sequence shown here is derived from an EMBL/GenBank/DDBJ whole genome shotgun (WGS) entry which is preliminary data.</text>
</comment>
<dbReference type="Proteomes" id="UP000682733">
    <property type="component" value="Unassembled WGS sequence"/>
</dbReference>
<evidence type="ECO:0000313" key="1">
    <source>
        <dbReference type="EMBL" id="CAF1481157.1"/>
    </source>
</evidence>
<evidence type="ECO:0000313" key="3">
    <source>
        <dbReference type="Proteomes" id="UP000677228"/>
    </source>
</evidence>
<protein>
    <submittedName>
        <fullName evidence="1">Uncharacterized protein</fullName>
    </submittedName>
</protein>
<reference evidence="1" key="1">
    <citation type="submission" date="2021-02" db="EMBL/GenBank/DDBJ databases">
        <authorList>
            <person name="Nowell W R."/>
        </authorList>
    </citation>
    <scope>NUCLEOTIDE SEQUENCE</scope>
</reference>
<name>A0A8S2FKG2_9BILA</name>
<evidence type="ECO:0000313" key="2">
    <source>
        <dbReference type="EMBL" id="CAF4271784.1"/>
    </source>
</evidence>
<feature type="non-terminal residue" evidence="1">
    <location>
        <position position="1"/>
    </location>
</feature>
<proteinExistence type="predicted"/>
<dbReference type="Proteomes" id="UP000677228">
    <property type="component" value="Unassembled WGS sequence"/>
</dbReference>
<accession>A0A8S2FKG2</accession>
<sequence length="94" mass="10893">INADSLKTTIDKDQLDIVSFFVSDIKRFSAVIQIQIDVNGRGYNVLEYAIALKKSDFVRVFISVRVPPIEREVKSGKEFMHFDQYKCISSFRQE</sequence>
<dbReference type="EMBL" id="CAJNOK010032178">
    <property type="protein sequence ID" value="CAF1481157.1"/>
    <property type="molecule type" value="Genomic_DNA"/>
</dbReference>
<dbReference type="AlphaFoldDB" id="A0A8S2FKG2"/>
<gene>
    <name evidence="1" type="ORF">OVA965_LOCUS36073</name>
    <name evidence="2" type="ORF">TMI583_LOCUS37073</name>
</gene>
<dbReference type="EMBL" id="CAJOBA010054107">
    <property type="protein sequence ID" value="CAF4271784.1"/>
    <property type="molecule type" value="Genomic_DNA"/>
</dbReference>
<organism evidence="1 3">
    <name type="scientific">Didymodactylos carnosus</name>
    <dbReference type="NCBI Taxonomy" id="1234261"/>
    <lineage>
        <taxon>Eukaryota</taxon>
        <taxon>Metazoa</taxon>
        <taxon>Spiralia</taxon>
        <taxon>Gnathifera</taxon>
        <taxon>Rotifera</taxon>
        <taxon>Eurotatoria</taxon>
        <taxon>Bdelloidea</taxon>
        <taxon>Philodinida</taxon>
        <taxon>Philodinidae</taxon>
        <taxon>Didymodactylos</taxon>
    </lineage>
</organism>